<gene>
    <name evidence="4" type="ORF">RAG0_08695</name>
</gene>
<keyword evidence="2" id="KW-0472">Membrane</keyword>
<name>A0A1E1KS20_9HELO</name>
<evidence type="ECO:0000256" key="1">
    <source>
        <dbReference type="SAM" id="MobiDB-lite"/>
    </source>
</evidence>
<dbReference type="PANTHER" id="PTHR35152">
    <property type="entry name" value="DOMAIN SIGNALLING PROTEIN, PUTATIVE (AFU_ORTHOLOGUE AFUA_5G11310)-RELATED"/>
    <property type="match status" value="1"/>
</dbReference>
<sequence length="888" mass="98679">MPGKGPMPEEIMALQGEIVSKTYKAGYVFLSYSVSCLGAFTTLEIMKRRAASNGSYNNLLLLAASLSMGGITTWCMHFIGDCAIVLGKGQPEIQWTIAPGLTIVSFFVPVIIQLIALLVAGSNEGSIPCTFLGGILAGLGAGGMHYLGQYSLLNYDCTFDVGLMVGATILAIVASVVALLASFMLRAAWHTSWWKRALCAVVLASGISGMHWIMSIGTSYRLNGWDPDISDNFSKSTVVTVIIVMSILCCMTLIFLTLLEQRRMLRAAKRAEQVSLDDVFGVGHPVFQWLFRASRNWRAISHLFPGMRRHLIRTGIKARMGSLDDAALFKESGTPINDYSIVFRELFCLAVTELGADLHQPIERLGVLYDEVITTGLGVTVSEKGQKSIATMASSLLDLERDGNDGSSLGKGQLLFLVSRAERFQVERLEAIGFRFAHPSSVNIILSNSLKVGSRVLARHLEVMRTYYTDHHILEPGIHLGCFAIRASIAVGRRGFDILVRRDAKNQLPTMQAPFDLLEPWHIEYLNSMDAKTVSVLGKQLHKDSKPSNKDAKRRKFAKDFLRTLEALKEEIEDPLFNDSMLISRPFEIPCRGKDKDSPPGVALMIAFRIILPLHCRAPGRKLTFTPLDLFKTQQRLYENSRDHVWFAKSIYREFVPLLEVERSYTEDYDDKNTSARPSSIRSSTATKHSRNNISVGEYVDMYGNQLPEQFSKPYCGASKVRFWDRPRSVSKRRSENLSEQSLPKPDPEHATNLTAPEQQMKGGNKSLWQAHSSAGSSIHSPTRLLTLVGKNGYISPITTPLATPAVELLNLDLPEIKPRLSWNVPEDSEGESPLYALWQPGDQISLKKIKTNVSSTGAFVLSSLEKWDMVALDLETIARGRPVYRLK</sequence>
<dbReference type="Proteomes" id="UP000178912">
    <property type="component" value="Unassembled WGS sequence"/>
</dbReference>
<accession>A0A1E1KS20</accession>
<feature type="transmembrane region" description="Helical" evidence="2">
    <location>
        <begin position="127"/>
        <end position="147"/>
    </location>
</feature>
<feature type="transmembrane region" description="Helical" evidence="2">
    <location>
        <begin position="197"/>
        <end position="217"/>
    </location>
</feature>
<evidence type="ECO:0000313" key="5">
    <source>
        <dbReference type="Proteomes" id="UP000178912"/>
    </source>
</evidence>
<evidence type="ECO:0000313" key="4">
    <source>
        <dbReference type="EMBL" id="CZT00806.1"/>
    </source>
</evidence>
<reference evidence="5" key="1">
    <citation type="submission" date="2016-03" db="EMBL/GenBank/DDBJ databases">
        <authorList>
            <person name="Guldener U."/>
        </authorList>
    </citation>
    <scope>NUCLEOTIDE SEQUENCE [LARGE SCALE GENOMIC DNA]</scope>
    <source>
        <strain evidence="5">04CH-RAC-A.6.1</strain>
    </source>
</reference>
<feature type="transmembrane region" description="Helical" evidence="2">
    <location>
        <begin position="159"/>
        <end position="185"/>
    </location>
</feature>
<proteinExistence type="predicted"/>
<feature type="transmembrane region" description="Helical" evidence="2">
    <location>
        <begin position="58"/>
        <end position="80"/>
    </location>
</feature>
<feature type="transmembrane region" description="Helical" evidence="2">
    <location>
        <begin position="25"/>
        <end position="46"/>
    </location>
</feature>
<keyword evidence="5" id="KW-1185">Reference proteome</keyword>
<evidence type="ECO:0000256" key="2">
    <source>
        <dbReference type="SAM" id="Phobius"/>
    </source>
</evidence>
<dbReference type="EMBL" id="FJUX01000047">
    <property type="protein sequence ID" value="CZT00806.1"/>
    <property type="molecule type" value="Genomic_DNA"/>
</dbReference>
<feature type="transmembrane region" description="Helical" evidence="2">
    <location>
        <begin position="100"/>
        <end position="120"/>
    </location>
</feature>
<feature type="domain" description="MHYT" evidence="3">
    <location>
        <begin position="23"/>
        <end position="221"/>
    </location>
</feature>
<evidence type="ECO:0000259" key="3">
    <source>
        <dbReference type="PROSITE" id="PS50924"/>
    </source>
</evidence>
<protein>
    <recommendedName>
        <fullName evidence="3">MHYT domain-containing protein</fullName>
    </recommendedName>
</protein>
<feature type="compositionally biased region" description="Polar residues" evidence="1">
    <location>
        <begin position="675"/>
        <end position="689"/>
    </location>
</feature>
<dbReference type="AlphaFoldDB" id="A0A1E1KS20"/>
<dbReference type="Pfam" id="PF03707">
    <property type="entry name" value="MHYT"/>
    <property type="match status" value="1"/>
</dbReference>
<dbReference type="InterPro" id="IPR005330">
    <property type="entry name" value="MHYT_dom"/>
</dbReference>
<organism evidence="4 5">
    <name type="scientific">Rhynchosporium agropyri</name>
    <dbReference type="NCBI Taxonomy" id="914238"/>
    <lineage>
        <taxon>Eukaryota</taxon>
        <taxon>Fungi</taxon>
        <taxon>Dikarya</taxon>
        <taxon>Ascomycota</taxon>
        <taxon>Pezizomycotina</taxon>
        <taxon>Leotiomycetes</taxon>
        <taxon>Helotiales</taxon>
        <taxon>Ploettnerulaceae</taxon>
        <taxon>Rhynchosporium</taxon>
    </lineage>
</organism>
<dbReference type="PROSITE" id="PS50924">
    <property type="entry name" value="MHYT"/>
    <property type="match status" value="1"/>
</dbReference>
<feature type="region of interest" description="Disordered" evidence="1">
    <location>
        <begin position="730"/>
        <end position="753"/>
    </location>
</feature>
<feature type="transmembrane region" description="Helical" evidence="2">
    <location>
        <begin position="237"/>
        <end position="259"/>
    </location>
</feature>
<dbReference type="PANTHER" id="PTHR35152:SF1">
    <property type="entry name" value="DOMAIN SIGNALLING PROTEIN, PUTATIVE (AFU_ORTHOLOGUE AFUA_5G11310)-RELATED"/>
    <property type="match status" value="1"/>
</dbReference>
<keyword evidence="2" id="KW-0812">Transmembrane</keyword>
<dbReference type="OrthoDB" id="264015at2759"/>
<keyword evidence="2" id="KW-1133">Transmembrane helix</keyword>
<feature type="region of interest" description="Disordered" evidence="1">
    <location>
        <begin position="667"/>
        <end position="689"/>
    </location>
</feature>